<dbReference type="Pfam" id="PF07690">
    <property type="entry name" value="MFS_1"/>
    <property type="match status" value="2"/>
</dbReference>
<dbReference type="InterPro" id="IPR020846">
    <property type="entry name" value="MFS_dom"/>
</dbReference>
<feature type="transmembrane region" description="Helical" evidence="5">
    <location>
        <begin position="359"/>
        <end position="381"/>
    </location>
</feature>
<dbReference type="Gene3D" id="1.20.1250.20">
    <property type="entry name" value="MFS general substrate transporter like domains"/>
    <property type="match status" value="2"/>
</dbReference>
<dbReference type="EMBL" id="CABPSD010000006">
    <property type="protein sequence ID" value="VVE07469.1"/>
    <property type="molecule type" value="Genomic_DNA"/>
</dbReference>
<evidence type="ECO:0000313" key="7">
    <source>
        <dbReference type="EMBL" id="VVE07469.1"/>
    </source>
</evidence>
<evidence type="ECO:0000259" key="6">
    <source>
        <dbReference type="PROSITE" id="PS50850"/>
    </source>
</evidence>
<protein>
    <submittedName>
        <fullName evidence="7">MFS transporter</fullName>
    </submittedName>
</protein>
<dbReference type="InterPro" id="IPR005829">
    <property type="entry name" value="Sugar_transporter_CS"/>
</dbReference>
<dbReference type="GO" id="GO:0022857">
    <property type="term" value="F:transmembrane transporter activity"/>
    <property type="evidence" value="ECO:0007669"/>
    <property type="project" value="InterPro"/>
</dbReference>
<evidence type="ECO:0000256" key="1">
    <source>
        <dbReference type="ARBA" id="ARBA00004141"/>
    </source>
</evidence>
<keyword evidence="4 5" id="KW-0472">Membrane</keyword>
<dbReference type="PROSITE" id="PS50850">
    <property type="entry name" value="MFS"/>
    <property type="match status" value="1"/>
</dbReference>
<accession>A0A5E4V7X7</accession>
<feature type="transmembrane region" description="Helical" evidence="5">
    <location>
        <begin position="387"/>
        <end position="407"/>
    </location>
</feature>
<reference evidence="7 8" key="1">
    <citation type="submission" date="2019-08" db="EMBL/GenBank/DDBJ databases">
        <authorList>
            <person name="Peeters C."/>
        </authorList>
    </citation>
    <scope>NUCLEOTIDE SEQUENCE [LARGE SCALE GENOMIC DNA]</scope>
    <source>
        <strain evidence="7 8">LMG 31116</strain>
    </source>
</reference>
<keyword evidence="2 5" id="KW-0812">Transmembrane</keyword>
<evidence type="ECO:0000256" key="2">
    <source>
        <dbReference type="ARBA" id="ARBA00022692"/>
    </source>
</evidence>
<dbReference type="PANTHER" id="PTHR23518:SF2">
    <property type="entry name" value="MAJOR FACILITATOR SUPERFAMILY TRANSPORTER"/>
    <property type="match status" value="1"/>
</dbReference>
<dbReference type="InterPro" id="IPR011701">
    <property type="entry name" value="MFS"/>
</dbReference>
<evidence type="ECO:0000256" key="5">
    <source>
        <dbReference type="SAM" id="Phobius"/>
    </source>
</evidence>
<evidence type="ECO:0000256" key="3">
    <source>
        <dbReference type="ARBA" id="ARBA00022989"/>
    </source>
</evidence>
<evidence type="ECO:0000256" key="4">
    <source>
        <dbReference type="ARBA" id="ARBA00023136"/>
    </source>
</evidence>
<proteinExistence type="predicted"/>
<feature type="transmembrane region" description="Helical" evidence="5">
    <location>
        <begin position="328"/>
        <end position="347"/>
    </location>
</feature>
<comment type="subcellular location">
    <subcellularLocation>
        <location evidence="1">Membrane</location>
        <topology evidence="1">Multi-pass membrane protein</topology>
    </subcellularLocation>
</comment>
<dbReference type="InterPro" id="IPR036259">
    <property type="entry name" value="MFS_trans_sf"/>
</dbReference>
<feature type="transmembrane region" description="Helical" evidence="5">
    <location>
        <begin position="189"/>
        <end position="208"/>
    </location>
</feature>
<feature type="transmembrane region" description="Helical" evidence="5">
    <location>
        <begin position="300"/>
        <end position="322"/>
    </location>
</feature>
<feature type="domain" description="Major facilitator superfamily (MFS) profile" evidence="6">
    <location>
        <begin position="30"/>
        <end position="412"/>
    </location>
</feature>
<dbReference type="PANTHER" id="PTHR23518">
    <property type="entry name" value="C-METHYLTRANSFERASE"/>
    <property type="match status" value="1"/>
</dbReference>
<dbReference type="SUPFAM" id="SSF103473">
    <property type="entry name" value="MFS general substrate transporter"/>
    <property type="match status" value="1"/>
</dbReference>
<name>A0A5E4V7X7_9BURK</name>
<gene>
    <name evidence="7" type="ORF">PMO31116_02426</name>
</gene>
<dbReference type="Proteomes" id="UP000368474">
    <property type="component" value="Unassembled WGS sequence"/>
</dbReference>
<organism evidence="7 8">
    <name type="scientific">Pandoraea morbifera</name>
    <dbReference type="NCBI Taxonomy" id="2508300"/>
    <lineage>
        <taxon>Bacteria</taxon>
        <taxon>Pseudomonadati</taxon>
        <taxon>Pseudomonadota</taxon>
        <taxon>Betaproteobacteria</taxon>
        <taxon>Burkholderiales</taxon>
        <taxon>Burkholderiaceae</taxon>
        <taxon>Pandoraea</taxon>
    </lineage>
</organism>
<dbReference type="PROSITE" id="PS00216">
    <property type="entry name" value="SUGAR_TRANSPORT_1"/>
    <property type="match status" value="1"/>
</dbReference>
<dbReference type="GO" id="GO:0016020">
    <property type="term" value="C:membrane"/>
    <property type="evidence" value="ECO:0007669"/>
    <property type="project" value="UniProtKB-SubCell"/>
</dbReference>
<feature type="transmembrane region" description="Helical" evidence="5">
    <location>
        <begin position="229"/>
        <end position="249"/>
    </location>
</feature>
<feature type="transmembrane region" description="Helical" evidence="5">
    <location>
        <begin position="269"/>
        <end position="288"/>
    </location>
</feature>
<keyword evidence="3 5" id="KW-1133">Transmembrane helix</keyword>
<dbReference type="CDD" id="cd17370">
    <property type="entry name" value="MFS_MJ1317_like"/>
    <property type="match status" value="1"/>
</dbReference>
<feature type="transmembrane region" description="Helical" evidence="5">
    <location>
        <begin position="47"/>
        <end position="70"/>
    </location>
</feature>
<dbReference type="AlphaFoldDB" id="A0A5E4V7X7"/>
<evidence type="ECO:0000313" key="8">
    <source>
        <dbReference type="Proteomes" id="UP000368474"/>
    </source>
</evidence>
<sequence length="419" mass="44212">MGNTAPLPAIGVDPIVNPAPPTPRPAIPRTVWALGFVSLFMDLSSELIHALLPIYLVTTMGMSVAALGVLEGAAEATAMIVKVFSGAISDWLGRRKGLLLLGYGLAAVSKPLFPLAGTPAIVVTARLLDRVGKGIRGAPRDALVADVAPAEIRGACFGLRQSMDTVGAFLGPLLAIGLMVWFADHIRAVLWFAVIPAFIAVALILFGVSEHDHAPETRRFRSPLRWQALGEFSAHYWFVVAIGAIFTLARFSEAFLILRAQQTGLDLALIPSVMVVMSLAYAASAYPVGILSDRIDRRGLLACGLMLLIVADLLLGASTSIAAMFVGVAVWGLHMGFTQGILAAMVAQTSPASLRGTAFGVFNLASGVCMLLASAIAGVLWDRFGAPTMFFTGAGLVILPLVMCWFVPREPVPTAEAQP</sequence>
<feature type="transmembrane region" description="Helical" evidence="5">
    <location>
        <begin position="166"/>
        <end position="183"/>
    </location>
</feature>
<keyword evidence="8" id="KW-1185">Reference proteome</keyword>
<dbReference type="RefSeq" id="WP_150566911.1">
    <property type="nucleotide sequence ID" value="NZ_CABPSD010000006.1"/>
</dbReference>